<reference evidence="3 4" key="1">
    <citation type="submission" date="2023-01" db="EMBL/GenBank/DDBJ databases">
        <title>Analysis of 21 Apiospora genomes using comparative genomics revels a genus with tremendous synthesis potential of carbohydrate active enzymes and secondary metabolites.</title>
        <authorList>
            <person name="Sorensen T."/>
        </authorList>
    </citation>
    <scope>NUCLEOTIDE SEQUENCE [LARGE SCALE GENOMIC DNA]</scope>
    <source>
        <strain evidence="3 4">CBS 20057</strain>
    </source>
</reference>
<evidence type="ECO:0000256" key="1">
    <source>
        <dbReference type="SAM" id="MobiDB-lite"/>
    </source>
</evidence>
<dbReference type="EMBL" id="JAQQWI010000007">
    <property type="protein sequence ID" value="KAK8029308.1"/>
    <property type="molecule type" value="Genomic_DNA"/>
</dbReference>
<protein>
    <recommendedName>
        <fullName evidence="5">Heterokaryon incompatibility domain-containing protein</fullName>
    </recommendedName>
</protein>
<feature type="transmembrane region" description="Helical" evidence="2">
    <location>
        <begin position="697"/>
        <end position="721"/>
    </location>
</feature>
<proteinExistence type="predicted"/>
<evidence type="ECO:0000313" key="3">
    <source>
        <dbReference type="EMBL" id="KAK8029308.1"/>
    </source>
</evidence>
<feature type="compositionally biased region" description="Polar residues" evidence="1">
    <location>
        <begin position="670"/>
        <end position="690"/>
    </location>
</feature>
<feature type="transmembrane region" description="Helical" evidence="2">
    <location>
        <begin position="643"/>
        <end position="662"/>
    </location>
</feature>
<feature type="region of interest" description="Disordered" evidence="1">
    <location>
        <begin position="669"/>
        <end position="690"/>
    </location>
</feature>
<dbReference type="Proteomes" id="UP001396898">
    <property type="component" value="Unassembled WGS sequence"/>
</dbReference>
<keyword evidence="2" id="KW-1133">Transmembrane helix</keyword>
<gene>
    <name evidence="3" type="ORF">PG991_006364</name>
</gene>
<feature type="region of interest" description="Disordered" evidence="1">
    <location>
        <begin position="209"/>
        <end position="249"/>
    </location>
</feature>
<keyword evidence="2" id="KW-0812">Transmembrane</keyword>
<evidence type="ECO:0000313" key="4">
    <source>
        <dbReference type="Proteomes" id="UP001396898"/>
    </source>
</evidence>
<organism evidence="3 4">
    <name type="scientific">Apiospora marii</name>
    <dbReference type="NCBI Taxonomy" id="335849"/>
    <lineage>
        <taxon>Eukaryota</taxon>
        <taxon>Fungi</taxon>
        <taxon>Dikarya</taxon>
        <taxon>Ascomycota</taxon>
        <taxon>Pezizomycotina</taxon>
        <taxon>Sordariomycetes</taxon>
        <taxon>Xylariomycetidae</taxon>
        <taxon>Amphisphaeriales</taxon>
        <taxon>Apiosporaceae</taxon>
        <taxon>Apiospora</taxon>
    </lineage>
</organism>
<keyword evidence="2" id="KW-0472">Membrane</keyword>
<feature type="compositionally biased region" description="Low complexity" evidence="1">
    <location>
        <begin position="221"/>
        <end position="240"/>
    </location>
</feature>
<evidence type="ECO:0008006" key="5">
    <source>
        <dbReference type="Google" id="ProtNLM"/>
    </source>
</evidence>
<name>A0ABR1SDD8_9PEZI</name>
<comment type="caution">
    <text evidence="3">The sequence shown here is derived from an EMBL/GenBank/DDBJ whole genome shotgun (WGS) entry which is preliminary data.</text>
</comment>
<accession>A0ABR1SDD8</accession>
<evidence type="ECO:0000256" key="2">
    <source>
        <dbReference type="SAM" id="Phobius"/>
    </source>
</evidence>
<sequence>MATNVHKHHDAFGRLIEVPPNEQDDEKYLNPESGKLVPLVVQEATNPTLKPVGAVSLLTRMSQWAHSFSLDPLLSPIPPLYRATVRTLEYGGTPGTGRWRRSGRLRKRISKMITLAQWAESSPWAWVTSCFLLFFVYAKVARNRKEDRREGEDDETYRLLLQNPDDGEMSVTTAYNSTISLVSKAQRNNQKDIEMGYWTSSPYADPANAFGGRQTFEHTTRPPSTRTTSQASTAQASSTTEVEKLDEENMMKRGFGPSHLCFLKYDKSGAPIGYETSRVDDWVDQHGGHSETDFVFLSYTRAQFGVFTEDWLNDKNITDIQERKNLLRLGDYNRATLERHGIEAAHKAGLKAFWWDFKCIPNTDGSTAAKVNNPEVYRICEVARAAHSMVILVGPSRKPQPSRPFTEEACNEWLDECAQMYSPAAFTEWMQVWGSRMWTLPEILLVPPQRPVKIFAIGGPNPPEQWEKRNFAARSVWKDATRVRQLIDHYESAIHLEPLELLSIALECFQNRVQDKRFDGDAAYALMGLLRRRPEVNTTDSEFEAFARLSLANDSEAFLERLVCVQPLEPDKPWHYQKDFWGSKLWDIQPKCQVAGIADDETVILDGAYGATIRWNSMEPVYFFTRRTWKRTFSQWVLRSNPGWLAIWIALALNTAAIVVGADTAAKQRNAGTNDNARNNDLQPSNSNPTGASSTQIWTLVIIMFFLFVTIGISLAAPAMIRKLYIGKFWDTQASFVGMEGVPSDLGMVEEYLFGCNRGRLEWSVAGSTLSRHKESTGAEKGACIGLPPRPSYNMDKGGNTLHTFTIVDTFSMTAMAFQAARPPTAVIVCGQEGGMQRAALCSYDWKRNTFSREQVIRLKTAVLDRMSRMDRFRFSFKRRYGGLASPK</sequence>
<keyword evidence="4" id="KW-1185">Reference proteome</keyword>